<organism evidence="5 6">
    <name type="scientific">Microcella daejeonensis</name>
    <dbReference type="NCBI Taxonomy" id="2994971"/>
    <lineage>
        <taxon>Bacteria</taxon>
        <taxon>Bacillati</taxon>
        <taxon>Actinomycetota</taxon>
        <taxon>Actinomycetes</taxon>
        <taxon>Micrococcales</taxon>
        <taxon>Microbacteriaceae</taxon>
        <taxon>Microcella</taxon>
    </lineage>
</organism>
<dbReference type="NCBIfam" id="TIGR00121">
    <property type="entry name" value="birA_ligase"/>
    <property type="match status" value="1"/>
</dbReference>
<evidence type="ECO:0000256" key="1">
    <source>
        <dbReference type="ARBA" id="ARBA00022598"/>
    </source>
</evidence>
<dbReference type="PANTHER" id="PTHR12835">
    <property type="entry name" value="BIOTIN PROTEIN LIGASE"/>
    <property type="match status" value="1"/>
</dbReference>
<keyword evidence="6" id="KW-1185">Reference proteome</keyword>
<sequence length="272" mass="28060">MSSVEPALPRSRALVPGLVWRGASASTNTDLVARARDLPDLAVIATDTQTAGRGRLDRAWSAPSGAALAVSVLVRLDAATTAGRARPAATTSALLGWLPLLAGTAMASAVRRLGVEGAGVKWPNDVLVDGRKLCGVLTELTPTGVVIGAGLNTAMTAEQRPVPTATSLRMEGVSPDGEDAATLLDRALAAYLDELLGLIGLWRRATGPAELRARVEPLLQTIGRAVRIDRPGLPPLLGAAVGLDDDGSLRVQPAEGPSIAVSAGDVTHLRYE</sequence>
<feature type="domain" description="BPL/LPL catalytic" evidence="4">
    <location>
        <begin position="5"/>
        <end position="196"/>
    </location>
</feature>
<evidence type="ECO:0000256" key="2">
    <source>
        <dbReference type="ARBA" id="ARBA00023267"/>
    </source>
</evidence>
<dbReference type="SUPFAM" id="SSF55681">
    <property type="entry name" value="Class II aaRS and biotin synthetases"/>
    <property type="match status" value="1"/>
</dbReference>
<dbReference type="InterPro" id="IPR004408">
    <property type="entry name" value="Biotin_CoA_COase_ligase"/>
</dbReference>
<name>A0A9E8SBT6_9MICO</name>
<gene>
    <name evidence="5" type="ORF">OVN18_02395</name>
</gene>
<dbReference type="Gene3D" id="2.30.30.100">
    <property type="match status" value="1"/>
</dbReference>
<dbReference type="RefSeq" id="WP_267781695.1">
    <property type="nucleotide sequence ID" value="NZ_CP113089.1"/>
</dbReference>
<dbReference type="KEGG" id="mdb:OVN18_02395"/>
<dbReference type="EMBL" id="CP113089">
    <property type="protein sequence ID" value="WAB81892.1"/>
    <property type="molecule type" value="Genomic_DNA"/>
</dbReference>
<evidence type="ECO:0000313" key="6">
    <source>
        <dbReference type="Proteomes" id="UP001164706"/>
    </source>
</evidence>
<dbReference type="PANTHER" id="PTHR12835:SF5">
    <property type="entry name" value="BIOTIN--PROTEIN LIGASE"/>
    <property type="match status" value="1"/>
</dbReference>
<dbReference type="Pfam" id="PF03099">
    <property type="entry name" value="BPL_LplA_LipB"/>
    <property type="match status" value="1"/>
</dbReference>
<evidence type="ECO:0000259" key="4">
    <source>
        <dbReference type="PROSITE" id="PS51733"/>
    </source>
</evidence>
<dbReference type="GO" id="GO:0004077">
    <property type="term" value="F:biotin--[biotin carboxyl-carrier protein] ligase activity"/>
    <property type="evidence" value="ECO:0007669"/>
    <property type="project" value="UniProtKB-EC"/>
</dbReference>
<evidence type="ECO:0000313" key="5">
    <source>
        <dbReference type="EMBL" id="WAB81892.1"/>
    </source>
</evidence>
<dbReference type="InterPro" id="IPR003142">
    <property type="entry name" value="BPL_C"/>
</dbReference>
<keyword evidence="2" id="KW-0092">Biotin</keyword>
<dbReference type="InterPro" id="IPR004143">
    <property type="entry name" value="BPL_LPL_catalytic"/>
</dbReference>
<dbReference type="Proteomes" id="UP001164706">
    <property type="component" value="Chromosome"/>
</dbReference>
<dbReference type="Pfam" id="PF02237">
    <property type="entry name" value="BPL_C"/>
    <property type="match status" value="1"/>
</dbReference>
<evidence type="ECO:0000256" key="3">
    <source>
        <dbReference type="ARBA" id="ARBA00024227"/>
    </source>
</evidence>
<dbReference type="AlphaFoldDB" id="A0A9E8SBT6"/>
<accession>A0A9E8SBT6</accession>
<proteinExistence type="predicted"/>
<dbReference type="PROSITE" id="PS51733">
    <property type="entry name" value="BPL_LPL_CATALYTIC"/>
    <property type="match status" value="1"/>
</dbReference>
<reference evidence="5" key="1">
    <citation type="submission" date="2022-11" db="EMBL/GenBank/DDBJ databases">
        <title>Description of Microcella daejonensis nov. sp, isolated from riverside soil.</title>
        <authorList>
            <person name="Molina K.M."/>
            <person name="Kim S.B."/>
        </authorList>
    </citation>
    <scope>NUCLEOTIDE SEQUENCE</scope>
    <source>
        <strain evidence="5">MMS21-STM12</strain>
    </source>
</reference>
<dbReference type="Gene3D" id="3.30.930.10">
    <property type="entry name" value="Bira Bifunctional Protein, Domain 2"/>
    <property type="match status" value="1"/>
</dbReference>
<protein>
    <recommendedName>
        <fullName evidence="3">biotin--[biotin carboxyl-carrier protein] ligase</fullName>
        <ecNumber evidence="3">6.3.4.15</ecNumber>
    </recommendedName>
</protein>
<dbReference type="EC" id="6.3.4.15" evidence="3"/>
<keyword evidence="1 5" id="KW-0436">Ligase</keyword>
<dbReference type="CDD" id="cd16442">
    <property type="entry name" value="BPL"/>
    <property type="match status" value="1"/>
</dbReference>
<dbReference type="InterPro" id="IPR045864">
    <property type="entry name" value="aa-tRNA-synth_II/BPL/LPL"/>
</dbReference>
<dbReference type="GO" id="GO:0005737">
    <property type="term" value="C:cytoplasm"/>
    <property type="evidence" value="ECO:0007669"/>
    <property type="project" value="TreeGrafter"/>
</dbReference>